<dbReference type="Gene3D" id="3.40.50.150">
    <property type="entry name" value="Vaccinia Virus protein VP39"/>
    <property type="match status" value="1"/>
</dbReference>
<comment type="caution">
    <text evidence="1">The sequence shown here is derived from an EMBL/GenBank/DDBJ whole genome shotgun (WGS) entry which is preliminary data.</text>
</comment>
<gene>
    <name evidence="1" type="primary">speE</name>
    <name evidence="1" type="ORF">SNAT2548_LOCUS27212</name>
</gene>
<dbReference type="EMBL" id="CAJNDS010002459">
    <property type="protein sequence ID" value="CAE7485010.1"/>
    <property type="molecule type" value="Genomic_DNA"/>
</dbReference>
<dbReference type="OrthoDB" id="2016285at2759"/>
<evidence type="ECO:0000313" key="1">
    <source>
        <dbReference type="EMBL" id="CAE7485010.1"/>
    </source>
</evidence>
<accession>A0A812SIE3</accession>
<dbReference type="Proteomes" id="UP000604046">
    <property type="component" value="Unassembled WGS sequence"/>
</dbReference>
<name>A0A812SIE3_9DINO</name>
<protein>
    <submittedName>
        <fullName evidence="1">SpeE protein</fullName>
    </submittedName>
</protein>
<proteinExistence type="predicted"/>
<reference evidence="1" key="1">
    <citation type="submission" date="2021-02" db="EMBL/GenBank/DDBJ databases">
        <authorList>
            <person name="Dougan E. K."/>
            <person name="Rhodes N."/>
            <person name="Thang M."/>
            <person name="Chan C."/>
        </authorList>
    </citation>
    <scope>NUCLEOTIDE SEQUENCE</scope>
</reference>
<dbReference type="SUPFAM" id="SSF53335">
    <property type="entry name" value="S-adenosyl-L-methionine-dependent methyltransferases"/>
    <property type="match status" value="1"/>
</dbReference>
<dbReference type="InterPro" id="IPR029063">
    <property type="entry name" value="SAM-dependent_MTases_sf"/>
</dbReference>
<organism evidence="1 2">
    <name type="scientific">Symbiodinium natans</name>
    <dbReference type="NCBI Taxonomy" id="878477"/>
    <lineage>
        <taxon>Eukaryota</taxon>
        <taxon>Sar</taxon>
        <taxon>Alveolata</taxon>
        <taxon>Dinophyceae</taxon>
        <taxon>Suessiales</taxon>
        <taxon>Symbiodiniaceae</taxon>
        <taxon>Symbiodinium</taxon>
    </lineage>
</organism>
<evidence type="ECO:0000313" key="2">
    <source>
        <dbReference type="Proteomes" id="UP000604046"/>
    </source>
</evidence>
<sequence>MPRGSAAALLWDHPNDAAFFWRPAKTPLHYSAFLGRTKSDGLQIGVCDGVLGDKSIHVTITPDNKRALILDGKNTDGFVQSEVRCKGKVPMLVGSCDESTIRQKWRCDELDLHKTLHGEAFPYVAAMIRKITPRCHSKPLELLMLGLGGGTMQSYIAHECSDAKLTTIEASSGVVEAARRFFGFTGKAKVANARDALHDLVQQQRHFDVIVVDITDTVLSKQDVDNLHLLLNKDGIVLQNHTNYLKMSEQLESFRKVFATVTEENFMGGNVVVTSTNAGAPEAEQALRQ</sequence>
<keyword evidence="2" id="KW-1185">Reference proteome</keyword>
<dbReference type="AlphaFoldDB" id="A0A812SIE3"/>